<comment type="similarity">
    <text evidence="1 5">Belongs to the N(4)/N(6)-methyltransferase family.</text>
</comment>
<dbReference type="GO" id="GO:0032259">
    <property type="term" value="P:methylation"/>
    <property type="evidence" value="ECO:0007669"/>
    <property type="project" value="UniProtKB-KW"/>
</dbReference>
<dbReference type="Pfam" id="PF01555">
    <property type="entry name" value="N6_N4_Mtase"/>
    <property type="match status" value="1"/>
</dbReference>
<keyword evidence="3" id="KW-0808">Transferase</keyword>
<dbReference type="InterPro" id="IPR029063">
    <property type="entry name" value="SAM-dependent_MTases_sf"/>
</dbReference>
<dbReference type="EMBL" id="MKIP01000033">
    <property type="protein sequence ID" value="OLP61203.1"/>
    <property type="molecule type" value="Genomic_DNA"/>
</dbReference>
<evidence type="ECO:0000313" key="8">
    <source>
        <dbReference type="Proteomes" id="UP000186364"/>
    </source>
</evidence>
<comment type="catalytic activity">
    <reaction evidence="4">
        <text>a 2'-deoxyadenosine in DNA + S-adenosyl-L-methionine = an N(6)-methyl-2'-deoxyadenosine in DNA + S-adenosyl-L-homocysteine + H(+)</text>
        <dbReference type="Rhea" id="RHEA:15197"/>
        <dbReference type="Rhea" id="RHEA-COMP:12418"/>
        <dbReference type="Rhea" id="RHEA-COMP:12419"/>
        <dbReference type="ChEBI" id="CHEBI:15378"/>
        <dbReference type="ChEBI" id="CHEBI:57856"/>
        <dbReference type="ChEBI" id="CHEBI:59789"/>
        <dbReference type="ChEBI" id="CHEBI:90615"/>
        <dbReference type="ChEBI" id="CHEBI:90616"/>
        <dbReference type="EC" id="2.1.1.72"/>
    </reaction>
</comment>
<name>A0A1Q9AZQ6_9HYPH</name>
<keyword evidence="2" id="KW-0489">Methyltransferase</keyword>
<dbReference type="PROSITE" id="PS00092">
    <property type="entry name" value="N6_MTASE"/>
    <property type="match status" value="1"/>
</dbReference>
<dbReference type="GO" id="GO:0009007">
    <property type="term" value="F:site-specific DNA-methyltransferase (adenine-specific) activity"/>
    <property type="evidence" value="ECO:0007669"/>
    <property type="project" value="UniProtKB-EC"/>
</dbReference>
<evidence type="ECO:0000256" key="5">
    <source>
        <dbReference type="RuleBase" id="RU362026"/>
    </source>
</evidence>
<dbReference type="PANTHER" id="PTHR13370">
    <property type="entry name" value="RNA METHYLASE-RELATED"/>
    <property type="match status" value="1"/>
</dbReference>
<dbReference type="Gene3D" id="3.40.50.150">
    <property type="entry name" value="Vaccinia Virus protein VP39"/>
    <property type="match status" value="1"/>
</dbReference>
<feature type="domain" description="DNA methylase N-4/N-6" evidence="6">
    <location>
        <begin position="34"/>
        <end position="251"/>
    </location>
</feature>
<proteinExistence type="inferred from homology"/>
<dbReference type="InterPro" id="IPR002941">
    <property type="entry name" value="DNA_methylase_N4/N6"/>
</dbReference>
<dbReference type="GO" id="GO:0005737">
    <property type="term" value="C:cytoplasm"/>
    <property type="evidence" value="ECO:0007669"/>
    <property type="project" value="TreeGrafter"/>
</dbReference>
<evidence type="ECO:0000256" key="1">
    <source>
        <dbReference type="ARBA" id="ARBA00006594"/>
    </source>
</evidence>
<evidence type="ECO:0000256" key="4">
    <source>
        <dbReference type="ARBA" id="ARBA00047942"/>
    </source>
</evidence>
<comment type="caution">
    <text evidence="7">The sequence shown here is derived from an EMBL/GenBank/DDBJ whole genome shotgun (WGS) entry which is preliminary data.</text>
</comment>
<reference evidence="7 8" key="1">
    <citation type="submission" date="2016-09" db="EMBL/GenBank/DDBJ databases">
        <title>Rhizobium sp. nov., a novel species isolated from the rice rhizosphere.</title>
        <authorList>
            <person name="Zhao J."/>
            <person name="Zhang X."/>
        </authorList>
    </citation>
    <scope>NUCLEOTIDE SEQUENCE [LARGE SCALE GENOMIC DNA]</scope>
    <source>
        <strain evidence="7 8">1.7048</strain>
    </source>
</reference>
<dbReference type="EC" id="2.1.1.-" evidence="5"/>
<evidence type="ECO:0000313" key="7">
    <source>
        <dbReference type="EMBL" id="OLP61203.1"/>
    </source>
</evidence>
<dbReference type="AlphaFoldDB" id="A0A1Q9AZQ6"/>
<dbReference type="PRINTS" id="PR00508">
    <property type="entry name" value="S21N4MTFRASE"/>
</dbReference>
<keyword evidence="8" id="KW-1185">Reference proteome</keyword>
<dbReference type="PANTHER" id="PTHR13370:SF3">
    <property type="entry name" value="TRNA (GUANINE(10)-N2)-METHYLTRANSFERASE HOMOLOG"/>
    <property type="match status" value="1"/>
</dbReference>
<dbReference type="SUPFAM" id="SSF53335">
    <property type="entry name" value="S-adenosyl-L-methionine-dependent methyltransferases"/>
    <property type="match status" value="1"/>
</dbReference>
<dbReference type="GO" id="GO:0008170">
    <property type="term" value="F:N-methyltransferase activity"/>
    <property type="evidence" value="ECO:0007669"/>
    <property type="project" value="InterPro"/>
</dbReference>
<organism evidence="7 8">
    <name type="scientific">Xaviernesmea oryzae</name>
    <dbReference type="NCBI Taxonomy" id="464029"/>
    <lineage>
        <taxon>Bacteria</taxon>
        <taxon>Pseudomonadati</taxon>
        <taxon>Pseudomonadota</taxon>
        <taxon>Alphaproteobacteria</taxon>
        <taxon>Hyphomicrobiales</taxon>
        <taxon>Rhizobiaceae</taxon>
        <taxon>Rhizobium/Agrobacterium group</taxon>
        <taxon>Xaviernesmea</taxon>
    </lineage>
</organism>
<protein>
    <recommendedName>
        <fullName evidence="5">Methyltransferase</fullName>
        <ecNumber evidence="5">2.1.1.-</ecNumber>
    </recommendedName>
</protein>
<gene>
    <name evidence="7" type="ORF">BJF93_20635</name>
</gene>
<sequence length="288" mass="32781">MEIPVLERIMFAYEPQLLLGDCLDRMREIPDGSVELVLTDPPYGTTACKWDAVIRFDEMWRQVKRVLKKNGAAVFTASQPFTSALVMSNPREFRHEWIWIKNRGSNFANTVREPMKEHESVVVFSEGRWTYNKQMQVREGSGADRAKYACTFKTTSDNYRAFDTRENNTLGELRVPSSWQKFNTATGAEKTKHPTQKPVALMEYLIRTYTNEGETVLDFMMGSGTTGVACANTGRMFIGIERDETYFQIAKDRIAAAQPATAIPTPDNDNEFGALSPFERLIRSVVCR</sequence>
<evidence type="ECO:0000256" key="3">
    <source>
        <dbReference type="ARBA" id="ARBA00022679"/>
    </source>
</evidence>
<evidence type="ECO:0000259" key="6">
    <source>
        <dbReference type="Pfam" id="PF01555"/>
    </source>
</evidence>
<dbReference type="GO" id="GO:0003677">
    <property type="term" value="F:DNA binding"/>
    <property type="evidence" value="ECO:0007669"/>
    <property type="project" value="InterPro"/>
</dbReference>
<dbReference type="InterPro" id="IPR001091">
    <property type="entry name" value="RM_Methyltransferase"/>
</dbReference>
<evidence type="ECO:0000256" key="2">
    <source>
        <dbReference type="ARBA" id="ARBA00022603"/>
    </source>
</evidence>
<dbReference type="Proteomes" id="UP000186364">
    <property type="component" value="Unassembled WGS sequence"/>
</dbReference>
<dbReference type="InterPro" id="IPR002052">
    <property type="entry name" value="DNA_methylase_N6_adenine_CS"/>
</dbReference>
<accession>A0A1Q9AZQ6</accession>